<comment type="caution">
    <text evidence="8">The sequence shown here is derived from an EMBL/GenBank/DDBJ whole genome shotgun (WGS) entry which is preliminary data.</text>
</comment>
<keyword evidence="3 7" id="KW-0812">Transmembrane</keyword>
<evidence type="ECO:0000256" key="6">
    <source>
        <dbReference type="SAM" id="MobiDB-lite"/>
    </source>
</evidence>
<sequence>MALPKSGKRKDGVAKRQRKNAASARPPLAPVPAVTTVEVPAAVTSPMRIATRPPPLVIPEPPLMPPPLARRSPSMGGPSPSPSPSPSRSTSPRAKLSLQQPVQRALLVDFLYREVFGIMEIKESEGPHNQQRVVNFLKSFVEIEKLVLYGLLLCIDSFIYVFTYLPLRILLALASAAVSLCYKRTFRRSHMHDVLLAIIMVLSTTVLYMVDMSRVYHLIRGQALIKLYVLFTMLEIVDKLFSSLGQDVLDAMYFTVKYQPRRVGRMAFDFTVCSIYLTSRPLLHSLLLFGQVVTMNVAIHSSSTSLLTLLISNNFAELKTSVFKKFEEQNLFQIACSDIVERFKLMLIIGLILLQSDGKDVADGTAMVLLAEMLIDWFKHAFITKFNQIPPTVYSKFMTILCRDVSGYRSDSTIQDHTQFVSRRLGLISLPLACVTVRMLHEALKDAETAASFAALDGDFSFAISRPGWACIAVLSFLCLSAFKVLLSLGLMVHACLSGRLSSSWKSAVPSSPTNRTRPKGDQDIRLSL</sequence>
<dbReference type="Proteomes" id="UP000243579">
    <property type="component" value="Unassembled WGS sequence"/>
</dbReference>
<evidence type="ECO:0000256" key="3">
    <source>
        <dbReference type="ARBA" id="ARBA00022692"/>
    </source>
</evidence>
<dbReference type="AlphaFoldDB" id="A0A1V9Y9K0"/>
<dbReference type="PANTHER" id="PTHR13317">
    <property type="entry name" value="TRANSMEMBRANE ANTERIOR POSTERIOR TRANSFORMATION PROTEIN 1 HOMOLOG"/>
    <property type="match status" value="1"/>
</dbReference>
<feature type="region of interest" description="Disordered" evidence="6">
    <location>
        <begin position="1"/>
        <end position="98"/>
    </location>
</feature>
<evidence type="ECO:0000313" key="8">
    <source>
        <dbReference type="EMBL" id="OQR82328.1"/>
    </source>
</evidence>
<organism evidence="8 9">
    <name type="scientific">Achlya hypogyna</name>
    <name type="common">Oomycete</name>
    <name type="synonym">Protoachlya hypogyna</name>
    <dbReference type="NCBI Taxonomy" id="1202772"/>
    <lineage>
        <taxon>Eukaryota</taxon>
        <taxon>Sar</taxon>
        <taxon>Stramenopiles</taxon>
        <taxon>Oomycota</taxon>
        <taxon>Saprolegniomycetes</taxon>
        <taxon>Saprolegniales</taxon>
        <taxon>Achlyaceae</taxon>
        <taxon>Achlya</taxon>
    </lineage>
</organism>
<feature type="transmembrane region" description="Helical" evidence="7">
    <location>
        <begin position="193"/>
        <end position="210"/>
    </location>
</feature>
<dbReference type="PANTHER" id="PTHR13317:SF4">
    <property type="entry name" value="TRANSMEMBRANE ANTERIOR POSTERIOR TRANSFORMATION PROTEIN 1 HOMOLOG"/>
    <property type="match status" value="1"/>
</dbReference>
<reference evidence="8 9" key="1">
    <citation type="journal article" date="2014" name="Genome Biol. Evol.">
        <title>The secreted proteins of Achlya hypogyna and Thraustotheca clavata identify the ancestral oomycete secretome and reveal gene acquisitions by horizontal gene transfer.</title>
        <authorList>
            <person name="Misner I."/>
            <person name="Blouin N."/>
            <person name="Leonard G."/>
            <person name="Richards T.A."/>
            <person name="Lane C.E."/>
        </authorList>
    </citation>
    <scope>NUCLEOTIDE SEQUENCE [LARGE SCALE GENOMIC DNA]</scope>
    <source>
        <strain evidence="8 9">ATCC 48635</strain>
    </source>
</reference>
<evidence type="ECO:0000256" key="1">
    <source>
        <dbReference type="ARBA" id="ARBA00004141"/>
    </source>
</evidence>
<proteinExistence type="inferred from homology"/>
<evidence type="ECO:0000256" key="4">
    <source>
        <dbReference type="ARBA" id="ARBA00022989"/>
    </source>
</evidence>
<feature type="transmembrane region" description="Helical" evidence="7">
    <location>
        <begin position="472"/>
        <end position="497"/>
    </location>
</feature>
<dbReference type="GO" id="GO:0005789">
    <property type="term" value="C:endoplasmic reticulum membrane"/>
    <property type="evidence" value="ECO:0007669"/>
    <property type="project" value="TreeGrafter"/>
</dbReference>
<evidence type="ECO:0000256" key="2">
    <source>
        <dbReference type="ARBA" id="ARBA00008803"/>
    </source>
</evidence>
<evidence type="ECO:0000313" key="9">
    <source>
        <dbReference type="Proteomes" id="UP000243579"/>
    </source>
</evidence>
<comment type="subcellular location">
    <subcellularLocation>
        <location evidence="1">Membrane</location>
        <topology evidence="1">Multi-pass membrane protein</topology>
    </subcellularLocation>
</comment>
<feature type="transmembrane region" description="Helical" evidence="7">
    <location>
        <begin position="169"/>
        <end position="186"/>
    </location>
</feature>
<keyword evidence="9" id="KW-1185">Reference proteome</keyword>
<gene>
    <name evidence="8" type="ORF">ACHHYP_16223</name>
</gene>
<feature type="region of interest" description="Disordered" evidence="6">
    <location>
        <begin position="504"/>
        <end position="529"/>
    </location>
</feature>
<comment type="similarity">
    <text evidence="2">Belongs to the TAPT1 family.</text>
</comment>
<evidence type="ECO:0008006" key="10">
    <source>
        <dbReference type="Google" id="ProtNLM"/>
    </source>
</evidence>
<evidence type="ECO:0000256" key="5">
    <source>
        <dbReference type="ARBA" id="ARBA00023136"/>
    </source>
</evidence>
<feature type="compositionally biased region" description="Pro residues" evidence="6">
    <location>
        <begin position="52"/>
        <end position="68"/>
    </location>
</feature>
<dbReference type="Pfam" id="PF05346">
    <property type="entry name" value="DUF747"/>
    <property type="match status" value="1"/>
</dbReference>
<name>A0A1V9Y9K0_ACHHY</name>
<accession>A0A1V9Y9K0</accession>
<dbReference type="EMBL" id="JNBR01002491">
    <property type="protein sequence ID" value="OQR82328.1"/>
    <property type="molecule type" value="Genomic_DNA"/>
</dbReference>
<dbReference type="OrthoDB" id="29023at2759"/>
<evidence type="ECO:0000256" key="7">
    <source>
        <dbReference type="SAM" id="Phobius"/>
    </source>
</evidence>
<protein>
    <recommendedName>
        <fullName evidence="10">Transmembrane protein</fullName>
    </recommendedName>
</protein>
<feature type="compositionally biased region" description="Low complexity" evidence="6">
    <location>
        <begin position="69"/>
        <end position="78"/>
    </location>
</feature>
<dbReference type="InterPro" id="IPR008010">
    <property type="entry name" value="Tatp1"/>
</dbReference>
<keyword evidence="4 7" id="KW-1133">Transmembrane helix</keyword>
<keyword evidence="5 7" id="KW-0472">Membrane</keyword>
<feature type="compositionally biased region" description="Basic and acidic residues" evidence="6">
    <location>
        <begin position="519"/>
        <end position="529"/>
    </location>
</feature>
<feature type="compositionally biased region" description="Low complexity" evidence="6">
    <location>
        <begin position="21"/>
        <end position="44"/>
    </location>
</feature>